<dbReference type="PANTHER" id="PTHR33706:SF1">
    <property type="entry name" value="TPR REPEAT PROTEIN"/>
    <property type="match status" value="1"/>
</dbReference>
<feature type="signal peptide" evidence="1">
    <location>
        <begin position="1"/>
        <end position="19"/>
    </location>
</feature>
<dbReference type="Pfam" id="PF07661">
    <property type="entry name" value="MORN_2"/>
    <property type="match status" value="2"/>
</dbReference>
<comment type="caution">
    <text evidence="2">The sequence shown here is derived from an EMBL/GenBank/DDBJ whole genome shotgun (WGS) entry which is preliminary data.</text>
</comment>
<evidence type="ECO:0000256" key="1">
    <source>
        <dbReference type="SAM" id="SignalP"/>
    </source>
</evidence>
<dbReference type="Proteomes" id="UP001597131">
    <property type="component" value="Unassembled WGS sequence"/>
</dbReference>
<dbReference type="InterPro" id="IPR011652">
    <property type="entry name" value="MORN_2"/>
</dbReference>
<sequence length="222" mass="26226">MFKHKLNYLFLVLCLPLFAQEGINKYDEEGKRHGLWRKNFEGSDQLRFEGHFNHGEEAGDFKFYKKGFEKHPSAIISFNKDSDSVMVTYYTQEGKPISEGKMLDKKREGKWVYYHKDSDSIMMTENYVHGKLEGKQCTYFTNGKLTEKTEYKNNKKHGESFIYADNGQVIQHLHYANGELHGPATYYNASGEKLIEGQYTRDQKKGEWKYYKEEELQEKKDY</sequence>
<dbReference type="PANTHER" id="PTHR33706">
    <property type="entry name" value="MORN VARIANT REPEAT PROTEIN"/>
    <property type="match status" value="1"/>
</dbReference>
<organism evidence="2 3">
    <name type="scientific">Salegentibacter chungangensis</name>
    <dbReference type="NCBI Taxonomy" id="1335724"/>
    <lineage>
        <taxon>Bacteria</taxon>
        <taxon>Pseudomonadati</taxon>
        <taxon>Bacteroidota</taxon>
        <taxon>Flavobacteriia</taxon>
        <taxon>Flavobacteriales</taxon>
        <taxon>Flavobacteriaceae</taxon>
        <taxon>Salegentibacter</taxon>
    </lineage>
</organism>
<accession>A0ABW3NR20</accession>
<dbReference type="SUPFAM" id="SSF82185">
    <property type="entry name" value="Histone H3 K4-specific methyltransferase SET7/9 N-terminal domain"/>
    <property type="match status" value="2"/>
</dbReference>
<dbReference type="EMBL" id="JBHTLI010000001">
    <property type="protein sequence ID" value="MFD1095425.1"/>
    <property type="molecule type" value="Genomic_DNA"/>
</dbReference>
<evidence type="ECO:0000313" key="3">
    <source>
        <dbReference type="Proteomes" id="UP001597131"/>
    </source>
</evidence>
<name>A0ABW3NR20_9FLAO</name>
<evidence type="ECO:0000313" key="2">
    <source>
        <dbReference type="EMBL" id="MFD1095425.1"/>
    </source>
</evidence>
<keyword evidence="3" id="KW-1185">Reference proteome</keyword>
<gene>
    <name evidence="2" type="ORF">ACFQ3Q_06680</name>
</gene>
<dbReference type="RefSeq" id="WP_380744155.1">
    <property type="nucleotide sequence ID" value="NZ_JBHTLI010000001.1"/>
</dbReference>
<dbReference type="Gene3D" id="2.20.110.10">
    <property type="entry name" value="Histone H3 K4-specific methyltransferase SET7/9 N-terminal domain"/>
    <property type="match status" value="2"/>
</dbReference>
<feature type="chain" id="PRO_5046951345" evidence="1">
    <location>
        <begin position="20"/>
        <end position="222"/>
    </location>
</feature>
<keyword evidence="1" id="KW-0732">Signal</keyword>
<protein>
    <submittedName>
        <fullName evidence="2">Toxin-antitoxin system YwqK family antitoxin</fullName>
    </submittedName>
</protein>
<proteinExistence type="predicted"/>
<reference evidence="3" key="1">
    <citation type="journal article" date="2019" name="Int. J. Syst. Evol. Microbiol.">
        <title>The Global Catalogue of Microorganisms (GCM) 10K type strain sequencing project: providing services to taxonomists for standard genome sequencing and annotation.</title>
        <authorList>
            <consortium name="The Broad Institute Genomics Platform"/>
            <consortium name="The Broad Institute Genome Sequencing Center for Infectious Disease"/>
            <person name="Wu L."/>
            <person name="Ma J."/>
        </authorList>
    </citation>
    <scope>NUCLEOTIDE SEQUENCE [LARGE SCALE GENOMIC DNA]</scope>
    <source>
        <strain evidence="3">CCUG 64793</strain>
    </source>
</reference>